<reference evidence="7" key="1">
    <citation type="journal article" date="2019" name="Int. J. Syst. Evol. Microbiol.">
        <title>The Global Catalogue of Microorganisms (GCM) 10K type strain sequencing project: providing services to taxonomists for standard genome sequencing and annotation.</title>
        <authorList>
            <consortium name="The Broad Institute Genomics Platform"/>
            <consortium name="The Broad Institute Genome Sequencing Center for Infectious Disease"/>
            <person name="Wu L."/>
            <person name="Ma J."/>
        </authorList>
    </citation>
    <scope>NUCLEOTIDE SEQUENCE [LARGE SCALE GENOMIC DNA]</scope>
    <source>
        <strain evidence="7">NBRC 101365</strain>
    </source>
</reference>
<dbReference type="SMART" id="SM00387">
    <property type="entry name" value="HATPase_c"/>
    <property type="match status" value="1"/>
</dbReference>
<feature type="domain" description="Histidine kinase" evidence="5">
    <location>
        <begin position="367"/>
        <end position="581"/>
    </location>
</feature>
<dbReference type="Gene3D" id="3.40.50.2300">
    <property type="match status" value="2"/>
</dbReference>
<dbReference type="PANTHER" id="PTHR43065:SF42">
    <property type="entry name" value="TWO-COMPONENT SENSOR PPRA"/>
    <property type="match status" value="1"/>
</dbReference>
<evidence type="ECO:0000313" key="7">
    <source>
        <dbReference type="Proteomes" id="UP001156882"/>
    </source>
</evidence>
<evidence type="ECO:0000256" key="2">
    <source>
        <dbReference type="ARBA" id="ARBA00012438"/>
    </source>
</evidence>
<feature type="transmembrane region" description="Helical" evidence="4">
    <location>
        <begin position="313"/>
        <end position="333"/>
    </location>
</feature>
<dbReference type="SUPFAM" id="SSF55874">
    <property type="entry name" value="ATPase domain of HSP90 chaperone/DNA topoisomerase II/histidine kinase"/>
    <property type="match status" value="1"/>
</dbReference>
<dbReference type="PANTHER" id="PTHR43065">
    <property type="entry name" value="SENSOR HISTIDINE KINASE"/>
    <property type="match status" value="1"/>
</dbReference>
<dbReference type="CDD" id="cd00082">
    <property type="entry name" value="HisKA"/>
    <property type="match status" value="1"/>
</dbReference>
<name>A0ABQ6CU88_9HYPH</name>
<keyword evidence="4" id="KW-1133">Transmembrane helix</keyword>
<dbReference type="Gene3D" id="3.30.565.10">
    <property type="entry name" value="Histidine kinase-like ATPase, C-terminal domain"/>
    <property type="match status" value="1"/>
</dbReference>
<dbReference type="SMART" id="SM00388">
    <property type="entry name" value="HisKA"/>
    <property type="match status" value="1"/>
</dbReference>
<keyword evidence="7" id="KW-1185">Reference proteome</keyword>
<dbReference type="InterPro" id="IPR005467">
    <property type="entry name" value="His_kinase_dom"/>
</dbReference>
<proteinExistence type="predicted"/>
<evidence type="ECO:0000256" key="3">
    <source>
        <dbReference type="ARBA" id="ARBA00022553"/>
    </source>
</evidence>
<evidence type="ECO:0000256" key="1">
    <source>
        <dbReference type="ARBA" id="ARBA00000085"/>
    </source>
</evidence>
<sequence>MLVLYDNNRLLPANIDADRGLSDAVASSGRNVDLSAEFLDYPRFGGEGHIRTVTTYLREKYASQPPDVIVVGGNGALDFLVRNRTLLFPNVPVIHMGVDKAFADAMKLPANFAGVPVEVDMIGTIKQALRWHPRATHLVVVTGASAPDREWESDLRTQLIPLQKQLSIEFLAGLPTPELQKRVGSLGLDTVIFTPGYFTDGDGRSFAPREAARAIATAASAPVYGPFNTFIGVGVVGGRVSNFEAMGRMAGGIVNQVLDGHKLSEIAFPKLMPTTLSIDWRQIERWGIAQGDIPSDAEVHFRTPGLWEQYKSLALLIAAAFLVQTALLGGLLFERRRRRTAENAVDKHRFELAHASRLAIAGELTASIAHEINQPLGAILSNVAAADLILESNSGQQEELRQILADIRRDDLRASEVIKRLRTLLEKHQVNKLAINLNEAIADTELILRAQALSRKVDLSVLQSSNEVTITADKVQIQQILINLVLNAMDAVSGMPENHRIVTLSVAHEAGTASIRVCDTGHGIPIGQEAQLFESFFTTKGSGIGLGLSIVRTLVQAHGGKVWAQNRSTGGATFYVELPAG</sequence>
<gene>
    <name evidence="6" type="ORF">GCM10007874_68840</name>
</gene>
<keyword evidence="6" id="KW-0808">Transferase</keyword>
<evidence type="ECO:0000256" key="4">
    <source>
        <dbReference type="SAM" id="Phobius"/>
    </source>
</evidence>
<dbReference type="PRINTS" id="PR00344">
    <property type="entry name" value="BCTRLSENSOR"/>
</dbReference>
<dbReference type="EMBL" id="BSPC01000087">
    <property type="protein sequence ID" value="GLS23863.1"/>
    <property type="molecule type" value="Genomic_DNA"/>
</dbReference>
<evidence type="ECO:0000259" key="5">
    <source>
        <dbReference type="PROSITE" id="PS50109"/>
    </source>
</evidence>
<keyword evidence="3" id="KW-0597">Phosphoprotein</keyword>
<dbReference type="InterPro" id="IPR036097">
    <property type="entry name" value="HisK_dim/P_sf"/>
</dbReference>
<dbReference type="EC" id="2.7.13.3" evidence="2"/>
<dbReference type="Pfam" id="PF02518">
    <property type="entry name" value="HATPase_c"/>
    <property type="match status" value="1"/>
</dbReference>
<keyword evidence="4" id="KW-0472">Membrane</keyword>
<comment type="caution">
    <text evidence="6">The sequence shown here is derived from an EMBL/GenBank/DDBJ whole genome shotgun (WGS) entry which is preliminary data.</text>
</comment>
<organism evidence="6 7">
    <name type="scientific">Labrys miyagiensis</name>
    <dbReference type="NCBI Taxonomy" id="346912"/>
    <lineage>
        <taxon>Bacteria</taxon>
        <taxon>Pseudomonadati</taxon>
        <taxon>Pseudomonadota</taxon>
        <taxon>Alphaproteobacteria</taxon>
        <taxon>Hyphomicrobiales</taxon>
        <taxon>Xanthobacteraceae</taxon>
        <taxon>Labrys</taxon>
    </lineage>
</organism>
<dbReference type="InterPro" id="IPR003661">
    <property type="entry name" value="HisK_dim/P_dom"/>
</dbReference>
<keyword evidence="4" id="KW-0812">Transmembrane</keyword>
<comment type="catalytic activity">
    <reaction evidence="1">
        <text>ATP + protein L-histidine = ADP + protein N-phospho-L-histidine.</text>
        <dbReference type="EC" id="2.7.13.3"/>
    </reaction>
</comment>
<dbReference type="PROSITE" id="PS50109">
    <property type="entry name" value="HIS_KIN"/>
    <property type="match status" value="1"/>
</dbReference>
<dbReference type="InterPro" id="IPR036890">
    <property type="entry name" value="HATPase_C_sf"/>
</dbReference>
<dbReference type="SUPFAM" id="SSF47384">
    <property type="entry name" value="Homodimeric domain of signal transducing histidine kinase"/>
    <property type="match status" value="1"/>
</dbReference>
<dbReference type="Pfam" id="PF00512">
    <property type="entry name" value="HisKA"/>
    <property type="match status" value="1"/>
</dbReference>
<dbReference type="GO" id="GO:0016301">
    <property type="term" value="F:kinase activity"/>
    <property type="evidence" value="ECO:0007669"/>
    <property type="project" value="UniProtKB-KW"/>
</dbReference>
<dbReference type="InterPro" id="IPR004358">
    <property type="entry name" value="Sig_transdc_His_kin-like_C"/>
</dbReference>
<keyword evidence="6" id="KW-0418">Kinase</keyword>
<dbReference type="Proteomes" id="UP001156882">
    <property type="component" value="Unassembled WGS sequence"/>
</dbReference>
<evidence type="ECO:0000313" key="6">
    <source>
        <dbReference type="EMBL" id="GLS23863.1"/>
    </source>
</evidence>
<accession>A0ABQ6CU88</accession>
<dbReference type="InterPro" id="IPR003594">
    <property type="entry name" value="HATPase_dom"/>
</dbReference>
<dbReference type="Gene3D" id="1.10.287.130">
    <property type="match status" value="1"/>
</dbReference>
<protein>
    <recommendedName>
        <fullName evidence="2">histidine kinase</fullName>
        <ecNumber evidence="2">2.7.13.3</ecNumber>
    </recommendedName>
</protein>